<proteinExistence type="predicted"/>
<gene>
    <name evidence="2" type="ORF">C0Q70_02279</name>
</gene>
<dbReference type="EMBL" id="PZQS01000002">
    <property type="protein sequence ID" value="PVD35319.1"/>
    <property type="molecule type" value="Genomic_DNA"/>
</dbReference>
<keyword evidence="3" id="KW-1185">Reference proteome</keyword>
<reference evidence="2 3" key="1">
    <citation type="submission" date="2018-04" db="EMBL/GenBank/DDBJ databases">
        <title>The genome of golden apple snail Pomacea canaliculata provides insight into stress tolerance and invasive adaptation.</title>
        <authorList>
            <person name="Liu C."/>
            <person name="Liu B."/>
            <person name="Ren Y."/>
            <person name="Zhang Y."/>
            <person name="Wang H."/>
            <person name="Li S."/>
            <person name="Jiang F."/>
            <person name="Yin L."/>
            <person name="Zhang G."/>
            <person name="Qian W."/>
            <person name="Fan W."/>
        </authorList>
    </citation>
    <scope>NUCLEOTIDE SEQUENCE [LARGE SCALE GENOMIC DNA]</scope>
    <source>
        <strain evidence="2">SZHN2017</strain>
        <tissue evidence="2">Muscle</tissue>
    </source>
</reference>
<feature type="compositionally biased region" description="Polar residues" evidence="1">
    <location>
        <begin position="57"/>
        <end position="70"/>
    </location>
</feature>
<dbReference type="AlphaFoldDB" id="A0A2T7PPG3"/>
<organism evidence="2 3">
    <name type="scientific">Pomacea canaliculata</name>
    <name type="common">Golden apple snail</name>
    <dbReference type="NCBI Taxonomy" id="400727"/>
    <lineage>
        <taxon>Eukaryota</taxon>
        <taxon>Metazoa</taxon>
        <taxon>Spiralia</taxon>
        <taxon>Lophotrochozoa</taxon>
        <taxon>Mollusca</taxon>
        <taxon>Gastropoda</taxon>
        <taxon>Caenogastropoda</taxon>
        <taxon>Architaenioglossa</taxon>
        <taxon>Ampullarioidea</taxon>
        <taxon>Ampullariidae</taxon>
        <taxon>Pomacea</taxon>
    </lineage>
</organism>
<evidence type="ECO:0000313" key="2">
    <source>
        <dbReference type="EMBL" id="PVD35319.1"/>
    </source>
</evidence>
<evidence type="ECO:0000313" key="3">
    <source>
        <dbReference type="Proteomes" id="UP000245119"/>
    </source>
</evidence>
<sequence length="91" mass="9585">MYVCRLSSVARVCILTAMGSTCSKKAGRPEQYRAGMAPSLTFSAGEGGSGGEGGGQASPSTRALVSKRVTPSTWIQPLQQAYDRDKERASQ</sequence>
<evidence type="ECO:0000256" key="1">
    <source>
        <dbReference type="SAM" id="MobiDB-lite"/>
    </source>
</evidence>
<feature type="compositionally biased region" description="Gly residues" evidence="1">
    <location>
        <begin position="45"/>
        <end position="56"/>
    </location>
</feature>
<accession>A0A2T7PPG3</accession>
<protein>
    <submittedName>
        <fullName evidence="2">Uncharacterized protein</fullName>
    </submittedName>
</protein>
<name>A0A2T7PPG3_POMCA</name>
<dbReference type="Proteomes" id="UP000245119">
    <property type="component" value="Linkage Group LG2"/>
</dbReference>
<feature type="region of interest" description="Disordered" evidence="1">
    <location>
        <begin position="24"/>
        <end position="70"/>
    </location>
</feature>
<comment type="caution">
    <text evidence="2">The sequence shown here is derived from an EMBL/GenBank/DDBJ whole genome shotgun (WGS) entry which is preliminary data.</text>
</comment>